<feature type="transmembrane region" description="Helical" evidence="7">
    <location>
        <begin position="172"/>
        <end position="196"/>
    </location>
</feature>
<feature type="transmembrane region" description="Helical" evidence="7">
    <location>
        <begin position="347"/>
        <end position="368"/>
    </location>
</feature>
<evidence type="ECO:0000256" key="6">
    <source>
        <dbReference type="ARBA" id="ARBA00023136"/>
    </source>
</evidence>
<keyword evidence="4 7" id="KW-0812">Transmembrane</keyword>
<evidence type="ECO:0000256" key="7">
    <source>
        <dbReference type="RuleBase" id="RU004914"/>
    </source>
</evidence>
<evidence type="ECO:0000256" key="1">
    <source>
        <dbReference type="ARBA" id="ARBA00004141"/>
    </source>
</evidence>
<dbReference type="InterPro" id="IPR002528">
    <property type="entry name" value="MATE_fam"/>
</dbReference>
<feature type="transmembrane region" description="Helical" evidence="7">
    <location>
        <begin position="208"/>
        <end position="226"/>
    </location>
</feature>
<dbReference type="PANTHER" id="PTHR11206">
    <property type="entry name" value="MULTIDRUG RESISTANCE PROTEIN"/>
    <property type="match status" value="1"/>
</dbReference>
<dbReference type="NCBIfam" id="TIGR00797">
    <property type="entry name" value="matE"/>
    <property type="match status" value="1"/>
</dbReference>
<evidence type="ECO:0000256" key="4">
    <source>
        <dbReference type="ARBA" id="ARBA00022692"/>
    </source>
</evidence>
<dbReference type="CDD" id="cd13132">
    <property type="entry name" value="MATE_eukaryotic"/>
    <property type="match status" value="1"/>
</dbReference>
<feature type="non-terminal residue" evidence="8">
    <location>
        <position position="542"/>
    </location>
</feature>
<organism evidence="8 9">
    <name type="scientific">Gossypium laxum</name>
    <dbReference type="NCBI Taxonomy" id="34288"/>
    <lineage>
        <taxon>Eukaryota</taxon>
        <taxon>Viridiplantae</taxon>
        <taxon>Streptophyta</taxon>
        <taxon>Embryophyta</taxon>
        <taxon>Tracheophyta</taxon>
        <taxon>Spermatophyta</taxon>
        <taxon>Magnoliopsida</taxon>
        <taxon>eudicotyledons</taxon>
        <taxon>Gunneridae</taxon>
        <taxon>Pentapetalae</taxon>
        <taxon>rosids</taxon>
        <taxon>malvids</taxon>
        <taxon>Malvales</taxon>
        <taxon>Malvaceae</taxon>
        <taxon>Malvoideae</taxon>
        <taxon>Gossypium</taxon>
    </lineage>
</organism>
<feature type="transmembrane region" description="Helical" evidence="7">
    <location>
        <begin position="490"/>
        <end position="511"/>
    </location>
</feature>
<feature type="transmembrane region" description="Helical" evidence="7">
    <location>
        <begin position="238"/>
        <end position="257"/>
    </location>
</feature>
<keyword evidence="3" id="KW-0813">Transport</keyword>
<dbReference type="AlphaFoldDB" id="A0A7J8ZE84"/>
<keyword evidence="9" id="KW-1185">Reference proteome</keyword>
<evidence type="ECO:0000256" key="2">
    <source>
        <dbReference type="ARBA" id="ARBA00010199"/>
    </source>
</evidence>
<comment type="caution">
    <text evidence="8">The sequence shown here is derived from an EMBL/GenBank/DDBJ whole genome shotgun (WGS) entry which is preliminary data.</text>
</comment>
<keyword evidence="6 7" id="KW-0472">Membrane</keyword>
<reference evidence="8 9" key="1">
    <citation type="journal article" date="2019" name="Genome Biol. Evol.">
        <title>Insights into the evolution of the New World diploid cottons (Gossypium, subgenus Houzingenia) based on genome sequencing.</title>
        <authorList>
            <person name="Grover C.E."/>
            <person name="Arick M.A. 2nd"/>
            <person name="Thrash A."/>
            <person name="Conover J.L."/>
            <person name="Sanders W.S."/>
            <person name="Peterson D.G."/>
            <person name="Frelichowski J.E."/>
            <person name="Scheffler J.A."/>
            <person name="Scheffler B.E."/>
            <person name="Wendel J.F."/>
        </authorList>
    </citation>
    <scope>NUCLEOTIDE SEQUENCE [LARGE SCALE GENOMIC DNA]</scope>
    <source>
        <strain evidence="8">4</strain>
        <tissue evidence="8">Leaf</tissue>
    </source>
</reference>
<dbReference type="GO" id="GO:0042910">
    <property type="term" value="F:xenobiotic transmembrane transporter activity"/>
    <property type="evidence" value="ECO:0007669"/>
    <property type="project" value="InterPro"/>
</dbReference>
<keyword evidence="5 7" id="KW-1133">Transmembrane helix</keyword>
<name>A0A7J8ZE84_9ROSI</name>
<accession>A0A7J8ZE84</accession>
<feature type="transmembrane region" description="Helical" evidence="7">
    <location>
        <begin position="263"/>
        <end position="286"/>
    </location>
</feature>
<dbReference type="GO" id="GO:0016020">
    <property type="term" value="C:membrane"/>
    <property type="evidence" value="ECO:0007669"/>
    <property type="project" value="UniProtKB-SubCell"/>
</dbReference>
<feature type="transmembrane region" description="Helical" evidence="7">
    <location>
        <begin position="460"/>
        <end position="484"/>
    </location>
</feature>
<dbReference type="GO" id="GO:0015297">
    <property type="term" value="F:antiporter activity"/>
    <property type="evidence" value="ECO:0007669"/>
    <property type="project" value="InterPro"/>
</dbReference>
<dbReference type="Proteomes" id="UP000593574">
    <property type="component" value="Unassembled WGS sequence"/>
</dbReference>
<evidence type="ECO:0000313" key="9">
    <source>
        <dbReference type="Proteomes" id="UP000593574"/>
    </source>
</evidence>
<dbReference type="InterPro" id="IPR045069">
    <property type="entry name" value="MATE_euk"/>
</dbReference>
<evidence type="ECO:0000256" key="5">
    <source>
        <dbReference type="ARBA" id="ARBA00022989"/>
    </source>
</evidence>
<evidence type="ECO:0000313" key="8">
    <source>
        <dbReference type="EMBL" id="MBA0710118.1"/>
    </source>
</evidence>
<dbReference type="GO" id="GO:1990961">
    <property type="term" value="P:xenobiotic detoxification by transmembrane export across the plasma membrane"/>
    <property type="evidence" value="ECO:0007669"/>
    <property type="project" value="InterPro"/>
</dbReference>
<comment type="similarity">
    <text evidence="2 7">Belongs to the multi antimicrobial extrusion (MATE) (TC 2.A.66.1) family.</text>
</comment>
<dbReference type="Pfam" id="PF01554">
    <property type="entry name" value="MatE"/>
    <property type="match status" value="2"/>
</dbReference>
<sequence>MEGDINQKLLTETTKNEEEEVLFKERLWTEMKKLWIVAGPAIFTRFSTFGVTVISQAFVGHLGPTELAAFSLCFTVLLRFGNGVLRFSESVLLVKIFNLNEVFHLDMMVHRGRLQVLISNLKHVGFHPLKDDCITGLSPSSLGMASALETLCGQAFGAKQYHMLGIYLQRSWMVLFATALCLLPIYIFTTPILIALGQDETIATVAGYISYWFIGIVFSFIVSFTCQMFLQAQSKNMIIAYLAAFSIGIHICLSWLLTVKLKYGLSGALLSTILAYWIPNIGQLLFITCGGCKDTWKGFSMLAFKDLMPVVKLSLSSGAMLCLELWYNTILVLLTGNLKNAQVAIDALAICLNINGWEMMISLGFLAAASVRVSNELGRGSSKGAKFSIMTTTLTSFCIGCVLFVLFLFLRGRLAYIFTESEEVANAVADLSPLLACSILLNSVQPVLSGVAVGAGWQSIVAWVNIASYYLVGIPIGVVLGYVFKMEVKGVWVGMLLGTLLQTVTLIIITWKTDWDKQVLLAHSRVNKWLVPESRETNSNQE</sequence>
<feature type="transmembrane region" description="Helical" evidence="7">
    <location>
        <begin position="307"/>
        <end position="327"/>
    </location>
</feature>
<feature type="transmembrane region" description="Helical" evidence="7">
    <location>
        <begin position="67"/>
        <end position="85"/>
    </location>
</feature>
<comment type="subcellular location">
    <subcellularLocation>
        <location evidence="1">Membrane</location>
        <topology evidence="1">Multi-pass membrane protein</topology>
    </subcellularLocation>
</comment>
<evidence type="ECO:0000256" key="3">
    <source>
        <dbReference type="ARBA" id="ARBA00022448"/>
    </source>
</evidence>
<feature type="transmembrane region" description="Helical" evidence="7">
    <location>
        <begin position="34"/>
        <end position="55"/>
    </location>
</feature>
<protein>
    <recommendedName>
        <fullName evidence="7">Protein DETOXIFICATION</fullName>
    </recommendedName>
    <alternativeName>
        <fullName evidence="7">Multidrug and toxic compound extrusion protein</fullName>
    </alternativeName>
</protein>
<gene>
    <name evidence="8" type="ORF">Golax_025113</name>
</gene>
<dbReference type="EMBL" id="JABEZV010000004">
    <property type="protein sequence ID" value="MBA0710118.1"/>
    <property type="molecule type" value="Genomic_DNA"/>
</dbReference>
<proteinExistence type="inferred from homology"/>
<feature type="transmembrane region" description="Helical" evidence="7">
    <location>
        <begin position="389"/>
        <end position="411"/>
    </location>
</feature>